<organism evidence="1 2">
    <name type="scientific">Hyalomma asiaticum</name>
    <name type="common">Tick</name>
    <dbReference type="NCBI Taxonomy" id="266040"/>
    <lineage>
        <taxon>Eukaryota</taxon>
        <taxon>Metazoa</taxon>
        <taxon>Ecdysozoa</taxon>
        <taxon>Arthropoda</taxon>
        <taxon>Chelicerata</taxon>
        <taxon>Arachnida</taxon>
        <taxon>Acari</taxon>
        <taxon>Parasitiformes</taxon>
        <taxon>Ixodida</taxon>
        <taxon>Ixodoidea</taxon>
        <taxon>Ixodidae</taxon>
        <taxon>Hyalomminae</taxon>
        <taxon>Hyalomma</taxon>
    </lineage>
</organism>
<proteinExistence type="predicted"/>
<dbReference type="Proteomes" id="UP000821845">
    <property type="component" value="Chromosome 3"/>
</dbReference>
<keyword evidence="2" id="KW-1185">Reference proteome</keyword>
<evidence type="ECO:0000313" key="2">
    <source>
        <dbReference type="Proteomes" id="UP000821845"/>
    </source>
</evidence>
<evidence type="ECO:0000313" key="1">
    <source>
        <dbReference type="EMBL" id="KAH6936654.1"/>
    </source>
</evidence>
<comment type="caution">
    <text evidence="1">The sequence shown here is derived from an EMBL/GenBank/DDBJ whole genome shotgun (WGS) entry which is preliminary data.</text>
</comment>
<accession>A0ACB7SVH3</accession>
<dbReference type="EMBL" id="CM023483">
    <property type="protein sequence ID" value="KAH6936654.1"/>
    <property type="molecule type" value="Genomic_DNA"/>
</dbReference>
<name>A0ACB7SVH3_HYAAI</name>
<gene>
    <name evidence="1" type="ORF">HPB50_020378</name>
</gene>
<sequence length="96" mass="10642">MARTYIKRIAGGWKPIKECLAERGAAPLPGEPGPGARPRSRSSHRKRGSRKRNRVRARAQSDSHGRRQTHSKGGDTTDRRRAGGGARALRQLHAER</sequence>
<protein>
    <submittedName>
        <fullName evidence="1">Uncharacterized protein</fullName>
    </submittedName>
</protein>
<reference evidence="1" key="1">
    <citation type="submission" date="2020-05" db="EMBL/GenBank/DDBJ databases">
        <title>Large-scale comparative analyses of tick genomes elucidate their genetic diversity and vector capacities.</title>
        <authorList>
            <person name="Jia N."/>
            <person name="Wang J."/>
            <person name="Shi W."/>
            <person name="Du L."/>
            <person name="Sun Y."/>
            <person name="Zhan W."/>
            <person name="Jiang J."/>
            <person name="Wang Q."/>
            <person name="Zhang B."/>
            <person name="Ji P."/>
            <person name="Sakyi L.B."/>
            <person name="Cui X."/>
            <person name="Yuan T."/>
            <person name="Jiang B."/>
            <person name="Yang W."/>
            <person name="Lam T.T.-Y."/>
            <person name="Chang Q."/>
            <person name="Ding S."/>
            <person name="Wang X."/>
            <person name="Zhu J."/>
            <person name="Ruan X."/>
            <person name="Zhao L."/>
            <person name="Wei J."/>
            <person name="Que T."/>
            <person name="Du C."/>
            <person name="Cheng J."/>
            <person name="Dai P."/>
            <person name="Han X."/>
            <person name="Huang E."/>
            <person name="Gao Y."/>
            <person name="Liu J."/>
            <person name="Shao H."/>
            <person name="Ye R."/>
            <person name="Li L."/>
            <person name="Wei W."/>
            <person name="Wang X."/>
            <person name="Wang C."/>
            <person name="Yang T."/>
            <person name="Huo Q."/>
            <person name="Li W."/>
            <person name="Guo W."/>
            <person name="Chen H."/>
            <person name="Zhou L."/>
            <person name="Ni X."/>
            <person name="Tian J."/>
            <person name="Zhou Y."/>
            <person name="Sheng Y."/>
            <person name="Liu T."/>
            <person name="Pan Y."/>
            <person name="Xia L."/>
            <person name="Li J."/>
            <person name="Zhao F."/>
            <person name="Cao W."/>
        </authorList>
    </citation>
    <scope>NUCLEOTIDE SEQUENCE</scope>
    <source>
        <strain evidence="1">Hyas-2018</strain>
    </source>
</reference>